<accession>X0TFU4</accession>
<name>X0TFU4_9ZZZZ</name>
<organism evidence="1">
    <name type="scientific">marine sediment metagenome</name>
    <dbReference type="NCBI Taxonomy" id="412755"/>
    <lineage>
        <taxon>unclassified sequences</taxon>
        <taxon>metagenomes</taxon>
        <taxon>ecological metagenomes</taxon>
    </lineage>
</organism>
<proteinExistence type="predicted"/>
<sequence length="96" mass="11366">MSNRGWFPVRRSILDDPHWLERPFTKGKAKLDLAMLAEYEKKEIIAKGGQKILLRRGQLFTSIRWLADRWGWHPTTAVRFLELLQENPEDLYAIQC</sequence>
<dbReference type="AlphaFoldDB" id="X0TFU4"/>
<gene>
    <name evidence="1" type="ORF">S01H1_08234</name>
</gene>
<comment type="caution">
    <text evidence="1">The sequence shown here is derived from an EMBL/GenBank/DDBJ whole genome shotgun (WGS) entry which is preliminary data.</text>
</comment>
<protein>
    <submittedName>
        <fullName evidence="1">Uncharacterized protein</fullName>
    </submittedName>
</protein>
<dbReference type="EMBL" id="BARS01004229">
    <property type="protein sequence ID" value="GAF74940.1"/>
    <property type="molecule type" value="Genomic_DNA"/>
</dbReference>
<reference evidence="1" key="1">
    <citation type="journal article" date="2014" name="Front. Microbiol.">
        <title>High frequency of phylogenetically diverse reductive dehalogenase-homologous genes in deep subseafloor sedimentary metagenomes.</title>
        <authorList>
            <person name="Kawai M."/>
            <person name="Futagami T."/>
            <person name="Toyoda A."/>
            <person name="Takaki Y."/>
            <person name="Nishi S."/>
            <person name="Hori S."/>
            <person name="Arai W."/>
            <person name="Tsubouchi T."/>
            <person name="Morono Y."/>
            <person name="Uchiyama I."/>
            <person name="Ito T."/>
            <person name="Fujiyama A."/>
            <person name="Inagaki F."/>
            <person name="Takami H."/>
        </authorList>
    </citation>
    <scope>NUCLEOTIDE SEQUENCE</scope>
    <source>
        <strain evidence="1">Expedition CK06-06</strain>
    </source>
</reference>
<evidence type="ECO:0000313" key="1">
    <source>
        <dbReference type="EMBL" id="GAF74940.1"/>
    </source>
</evidence>
<feature type="non-terminal residue" evidence="1">
    <location>
        <position position="96"/>
    </location>
</feature>